<keyword evidence="4" id="KW-1185">Reference proteome</keyword>
<dbReference type="EMBL" id="CADIKK010000015">
    <property type="protein sequence ID" value="CAB3792227.1"/>
    <property type="molecule type" value="Genomic_DNA"/>
</dbReference>
<dbReference type="InterPro" id="IPR036515">
    <property type="entry name" value="Transposase_17_sf"/>
</dbReference>
<sequence>MKKKPYWGNHFWAKGYCVDSVGLNSEMIQKYVRFQETEERHQEQLQLEPGRGPSQKGRADINFVTIQAALTRRTKSAPGLPHERSIVSSPEGTFFGA</sequence>
<dbReference type="Proteomes" id="UP000494365">
    <property type="component" value="Unassembled WGS sequence"/>
</dbReference>
<protein>
    <recommendedName>
        <fullName evidence="2">Transposase IS200-like domain-containing protein</fullName>
    </recommendedName>
</protein>
<accession>A0A6S7B9A7</accession>
<evidence type="ECO:0000313" key="4">
    <source>
        <dbReference type="Proteomes" id="UP000494365"/>
    </source>
</evidence>
<evidence type="ECO:0000256" key="1">
    <source>
        <dbReference type="SAM" id="MobiDB-lite"/>
    </source>
</evidence>
<dbReference type="GO" id="GO:0006313">
    <property type="term" value="P:DNA transposition"/>
    <property type="evidence" value="ECO:0007669"/>
    <property type="project" value="InterPro"/>
</dbReference>
<proteinExistence type="predicted"/>
<reference evidence="3 4" key="1">
    <citation type="submission" date="2020-04" db="EMBL/GenBank/DDBJ databases">
        <authorList>
            <person name="De Canck E."/>
        </authorList>
    </citation>
    <scope>NUCLEOTIDE SEQUENCE [LARGE SCALE GENOMIC DNA]</scope>
    <source>
        <strain evidence="3 4">LMG 28614</strain>
    </source>
</reference>
<dbReference type="Pfam" id="PF01797">
    <property type="entry name" value="Y1_Tnp"/>
    <property type="match status" value="1"/>
</dbReference>
<name>A0A6S7B9A7_9BURK</name>
<gene>
    <name evidence="3" type="ORF">LMG28614_03477</name>
</gene>
<feature type="domain" description="Transposase IS200-like" evidence="2">
    <location>
        <begin position="2"/>
        <end position="34"/>
    </location>
</feature>
<organism evidence="3 4">
    <name type="scientific">Paraburkholderia ultramafica</name>
    <dbReference type="NCBI Taxonomy" id="1544867"/>
    <lineage>
        <taxon>Bacteria</taxon>
        <taxon>Pseudomonadati</taxon>
        <taxon>Pseudomonadota</taxon>
        <taxon>Betaproteobacteria</taxon>
        <taxon>Burkholderiales</taxon>
        <taxon>Burkholderiaceae</taxon>
        <taxon>Paraburkholderia</taxon>
    </lineage>
</organism>
<evidence type="ECO:0000313" key="3">
    <source>
        <dbReference type="EMBL" id="CAB3792227.1"/>
    </source>
</evidence>
<dbReference type="GO" id="GO:0004803">
    <property type="term" value="F:transposase activity"/>
    <property type="evidence" value="ECO:0007669"/>
    <property type="project" value="InterPro"/>
</dbReference>
<evidence type="ECO:0000259" key="2">
    <source>
        <dbReference type="Pfam" id="PF01797"/>
    </source>
</evidence>
<dbReference type="AlphaFoldDB" id="A0A6S7B9A7"/>
<dbReference type="GO" id="GO:0003677">
    <property type="term" value="F:DNA binding"/>
    <property type="evidence" value="ECO:0007669"/>
    <property type="project" value="InterPro"/>
</dbReference>
<dbReference type="SUPFAM" id="SSF143422">
    <property type="entry name" value="Transposase IS200-like"/>
    <property type="match status" value="1"/>
</dbReference>
<dbReference type="InterPro" id="IPR002686">
    <property type="entry name" value="Transposase_17"/>
</dbReference>
<dbReference type="Gene3D" id="3.30.70.1290">
    <property type="entry name" value="Transposase IS200-like"/>
    <property type="match status" value="1"/>
</dbReference>
<feature type="region of interest" description="Disordered" evidence="1">
    <location>
        <begin position="74"/>
        <end position="97"/>
    </location>
</feature>